<dbReference type="InterPro" id="IPR000847">
    <property type="entry name" value="LysR_HTH_N"/>
</dbReference>
<dbReference type="PANTHER" id="PTHR30126">
    <property type="entry name" value="HTH-TYPE TRANSCRIPTIONAL REGULATOR"/>
    <property type="match status" value="1"/>
</dbReference>
<reference evidence="5 6" key="1">
    <citation type="submission" date="2020-01" db="EMBL/GenBank/DDBJ databases">
        <title>Insect and environment-associated Actinomycetes.</title>
        <authorList>
            <person name="Currrie C."/>
            <person name="Chevrette M."/>
            <person name="Carlson C."/>
            <person name="Stubbendieck R."/>
            <person name="Wendt-Pienkowski E."/>
        </authorList>
    </citation>
    <scope>NUCLEOTIDE SEQUENCE [LARGE SCALE GENOMIC DNA]</scope>
    <source>
        <strain evidence="5 6">SID7590</strain>
    </source>
</reference>
<proteinExistence type="inferred from homology"/>
<dbReference type="GO" id="GO:0003700">
    <property type="term" value="F:DNA-binding transcription factor activity"/>
    <property type="evidence" value="ECO:0007669"/>
    <property type="project" value="InterPro"/>
</dbReference>
<dbReference type="EMBL" id="JAAGMP010001016">
    <property type="protein sequence ID" value="NEC21079.1"/>
    <property type="molecule type" value="Genomic_DNA"/>
</dbReference>
<dbReference type="PRINTS" id="PR00039">
    <property type="entry name" value="HTHLYSR"/>
</dbReference>
<organism evidence="5 6">
    <name type="scientific">Streptomyces parvus</name>
    <dbReference type="NCBI Taxonomy" id="66428"/>
    <lineage>
        <taxon>Bacteria</taxon>
        <taxon>Bacillati</taxon>
        <taxon>Actinomycetota</taxon>
        <taxon>Actinomycetes</taxon>
        <taxon>Kitasatosporales</taxon>
        <taxon>Streptomycetaceae</taxon>
        <taxon>Streptomyces</taxon>
    </lineage>
</organism>
<name>A0A7K3S116_9ACTN</name>
<evidence type="ECO:0000313" key="6">
    <source>
        <dbReference type="Proteomes" id="UP000469670"/>
    </source>
</evidence>
<dbReference type="PANTHER" id="PTHR30126:SF39">
    <property type="entry name" value="HTH-TYPE TRANSCRIPTIONAL REGULATOR CYSL"/>
    <property type="match status" value="1"/>
</dbReference>
<sequence>MPPGPADLNLLRTFLAVHRSGSFTAAARLLGLSQPTVTAQMRSLERQVGRELFERLPRGVAPSPYADELAARVVAPLDALAEVTGDTVPAGERP</sequence>
<dbReference type="Gene3D" id="1.10.10.10">
    <property type="entry name" value="Winged helix-like DNA-binding domain superfamily/Winged helix DNA-binding domain"/>
    <property type="match status" value="1"/>
</dbReference>
<keyword evidence="3" id="KW-0804">Transcription</keyword>
<comment type="caution">
    <text evidence="5">The sequence shown here is derived from an EMBL/GenBank/DDBJ whole genome shotgun (WGS) entry which is preliminary data.</text>
</comment>
<feature type="domain" description="HTH lysR-type" evidence="4">
    <location>
        <begin position="7"/>
        <end position="63"/>
    </location>
</feature>
<evidence type="ECO:0000313" key="5">
    <source>
        <dbReference type="EMBL" id="NEC21079.1"/>
    </source>
</evidence>
<dbReference type="Proteomes" id="UP000469670">
    <property type="component" value="Unassembled WGS sequence"/>
</dbReference>
<dbReference type="InterPro" id="IPR036390">
    <property type="entry name" value="WH_DNA-bd_sf"/>
</dbReference>
<dbReference type="InterPro" id="IPR036388">
    <property type="entry name" value="WH-like_DNA-bd_sf"/>
</dbReference>
<comment type="similarity">
    <text evidence="1">Belongs to the LysR transcriptional regulatory family.</text>
</comment>
<dbReference type="GO" id="GO:0000976">
    <property type="term" value="F:transcription cis-regulatory region binding"/>
    <property type="evidence" value="ECO:0007669"/>
    <property type="project" value="TreeGrafter"/>
</dbReference>
<dbReference type="AlphaFoldDB" id="A0A7K3S116"/>
<evidence type="ECO:0000256" key="3">
    <source>
        <dbReference type="ARBA" id="ARBA00023163"/>
    </source>
</evidence>
<evidence type="ECO:0000259" key="4">
    <source>
        <dbReference type="PROSITE" id="PS50931"/>
    </source>
</evidence>
<dbReference type="Pfam" id="PF00126">
    <property type="entry name" value="HTH_1"/>
    <property type="match status" value="1"/>
</dbReference>
<gene>
    <name evidence="5" type="ORF">G3I50_22955</name>
</gene>
<evidence type="ECO:0000256" key="2">
    <source>
        <dbReference type="ARBA" id="ARBA00023015"/>
    </source>
</evidence>
<dbReference type="PROSITE" id="PS50931">
    <property type="entry name" value="HTH_LYSR"/>
    <property type="match status" value="1"/>
</dbReference>
<dbReference type="SUPFAM" id="SSF46785">
    <property type="entry name" value="Winged helix' DNA-binding domain"/>
    <property type="match status" value="1"/>
</dbReference>
<evidence type="ECO:0000256" key="1">
    <source>
        <dbReference type="ARBA" id="ARBA00009437"/>
    </source>
</evidence>
<protein>
    <submittedName>
        <fullName evidence="5">LysR family transcriptional regulator</fullName>
    </submittedName>
</protein>
<accession>A0A7K3S116</accession>
<keyword evidence="2" id="KW-0805">Transcription regulation</keyword>
<feature type="non-terminal residue" evidence="5">
    <location>
        <position position="94"/>
    </location>
</feature>